<evidence type="ECO:0000259" key="6">
    <source>
        <dbReference type="Pfam" id="PF25989"/>
    </source>
</evidence>
<protein>
    <submittedName>
        <fullName evidence="7">Co/Zn/Cd efflux system membrane fusion protein</fullName>
    </submittedName>
</protein>
<dbReference type="NCBIfam" id="TIGR01730">
    <property type="entry name" value="RND_mfp"/>
    <property type="match status" value="1"/>
</dbReference>
<keyword evidence="3" id="KW-0472">Membrane</keyword>
<keyword evidence="3" id="KW-0812">Transmembrane</keyword>
<feature type="domain" description="YknX-like C-terminal permuted SH3-like" evidence="6">
    <location>
        <begin position="297"/>
        <end position="363"/>
    </location>
</feature>
<feature type="domain" description="Multidrug resistance protein MdtA-like barrel-sandwich hybrid" evidence="4">
    <location>
        <begin position="86"/>
        <end position="206"/>
    </location>
</feature>
<dbReference type="GO" id="GO:1990195">
    <property type="term" value="C:macrolide transmembrane transporter complex"/>
    <property type="evidence" value="ECO:0007669"/>
    <property type="project" value="InterPro"/>
</dbReference>
<dbReference type="SUPFAM" id="SSF111369">
    <property type="entry name" value="HlyD-like secretion proteins"/>
    <property type="match status" value="1"/>
</dbReference>
<dbReference type="PANTHER" id="PTHR30469:SF36">
    <property type="entry name" value="BLL3903 PROTEIN"/>
    <property type="match status" value="1"/>
</dbReference>
<dbReference type="InterPro" id="IPR058637">
    <property type="entry name" value="YknX-like_C"/>
</dbReference>
<feature type="transmembrane region" description="Helical" evidence="3">
    <location>
        <begin position="12"/>
        <end position="30"/>
    </location>
</feature>
<dbReference type="GO" id="GO:0015562">
    <property type="term" value="F:efflux transmembrane transporter activity"/>
    <property type="evidence" value="ECO:0007669"/>
    <property type="project" value="TreeGrafter"/>
</dbReference>
<proteinExistence type="inferred from homology"/>
<dbReference type="Gene3D" id="2.40.420.20">
    <property type="match status" value="1"/>
</dbReference>
<dbReference type="GO" id="GO:1990281">
    <property type="term" value="C:efflux pump complex"/>
    <property type="evidence" value="ECO:0007669"/>
    <property type="project" value="TreeGrafter"/>
</dbReference>
<sequence length="378" mass="41651">MALHMKKSIRTPITIILIVVVLGIILFPKIKPMLISESGSKIVTPTGAKGPRGSGQPLLASGYVIVPTEMNELIYSTGSLIPDEEVELSFEASGKVVGIFFKEGARVKKGELLAKINDRPLQAQLLKLQAQRKLSEEREFRQRQLLDRDAISRESYDQVATELQSLDADIMLLVARISETELRAPFDGVVGLRLVSEGAYATTQTKIVQLVKISPLKIEFSIPERYAGEVTPGYPITFVIDGIQKSFTAEVYAVAPKVDVDTRTIVARAYYPNKNEELKPGRFASVRALLSKIDNTISVPTEAIIPEMEGEKVFIIKNGKAQEVKVTLGLRTESHVQIQKGLSFGDTLLTTAILQLRQGIPVQLDTLVTNKSIVNKQQ</sequence>
<feature type="domain" description="CusB-like beta-barrel" evidence="5">
    <location>
        <begin position="218"/>
        <end position="287"/>
    </location>
</feature>
<dbReference type="InterPro" id="IPR058792">
    <property type="entry name" value="Beta-barrel_RND_2"/>
</dbReference>
<dbReference type="Pfam" id="PF25989">
    <property type="entry name" value="YknX_C"/>
    <property type="match status" value="1"/>
</dbReference>
<evidence type="ECO:0000256" key="2">
    <source>
        <dbReference type="ARBA" id="ARBA00023054"/>
    </source>
</evidence>
<keyword evidence="2" id="KW-0175">Coiled coil</keyword>
<evidence type="ECO:0000313" key="7">
    <source>
        <dbReference type="EMBL" id="BBE19167.1"/>
    </source>
</evidence>
<organism evidence="7 8">
    <name type="scientific">Aquipluma nitroreducens</name>
    <dbReference type="NCBI Taxonomy" id="2010828"/>
    <lineage>
        <taxon>Bacteria</taxon>
        <taxon>Pseudomonadati</taxon>
        <taxon>Bacteroidota</taxon>
        <taxon>Bacteroidia</taxon>
        <taxon>Marinilabiliales</taxon>
        <taxon>Prolixibacteraceae</taxon>
        <taxon>Aquipluma</taxon>
    </lineage>
</organism>
<dbReference type="Proteomes" id="UP001193389">
    <property type="component" value="Chromosome"/>
</dbReference>
<dbReference type="Gene3D" id="6.10.140.1990">
    <property type="match status" value="1"/>
</dbReference>
<dbReference type="EMBL" id="AP018694">
    <property type="protein sequence ID" value="BBE19167.1"/>
    <property type="molecule type" value="Genomic_DNA"/>
</dbReference>
<dbReference type="Pfam" id="PF25917">
    <property type="entry name" value="BSH_RND"/>
    <property type="match status" value="1"/>
</dbReference>
<dbReference type="KEGG" id="anf:AQPE_3343"/>
<evidence type="ECO:0000313" key="8">
    <source>
        <dbReference type="Proteomes" id="UP001193389"/>
    </source>
</evidence>
<dbReference type="InterPro" id="IPR058625">
    <property type="entry name" value="MdtA-like_BSH"/>
</dbReference>
<comment type="similarity">
    <text evidence="1">Belongs to the membrane fusion protein (MFP) (TC 8.A.1) family.</text>
</comment>
<dbReference type="GO" id="GO:0019898">
    <property type="term" value="C:extrinsic component of membrane"/>
    <property type="evidence" value="ECO:0007669"/>
    <property type="project" value="InterPro"/>
</dbReference>
<evidence type="ECO:0000256" key="1">
    <source>
        <dbReference type="ARBA" id="ARBA00009477"/>
    </source>
</evidence>
<dbReference type="InterPro" id="IPR030190">
    <property type="entry name" value="MacA_alpha-hairpin_sf"/>
</dbReference>
<dbReference type="GO" id="GO:0030313">
    <property type="term" value="C:cell envelope"/>
    <property type="evidence" value="ECO:0007669"/>
    <property type="project" value="UniProtKB-SubCell"/>
</dbReference>
<dbReference type="Pfam" id="PF25954">
    <property type="entry name" value="Beta-barrel_RND_2"/>
    <property type="match status" value="1"/>
</dbReference>
<keyword evidence="3" id="KW-1133">Transmembrane helix</keyword>
<dbReference type="InterPro" id="IPR006143">
    <property type="entry name" value="RND_pump_MFP"/>
</dbReference>
<dbReference type="AlphaFoldDB" id="A0A5K7SCI4"/>
<dbReference type="Gene3D" id="2.40.50.100">
    <property type="match status" value="1"/>
</dbReference>
<accession>A0A5K7SCI4</accession>
<evidence type="ECO:0000256" key="3">
    <source>
        <dbReference type="SAM" id="Phobius"/>
    </source>
</evidence>
<dbReference type="GO" id="GO:1990961">
    <property type="term" value="P:xenobiotic detoxification by transmembrane export across the plasma membrane"/>
    <property type="evidence" value="ECO:0007669"/>
    <property type="project" value="InterPro"/>
</dbReference>
<evidence type="ECO:0000259" key="4">
    <source>
        <dbReference type="Pfam" id="PF25917"/>
    </source>
</evidence>
<evidence type="ECO:0000259" key="5">
    <source>
        <dbReference type="Pfam" id="PF25954"/>
    </source>
</evidence>
<gene>
    <name evidence="7" type="ORF">AQPE_3343</name>
</gene>
<dbReference type="PANTHER" id="PTHR30469">
    <property type="entry name" value="MULTIDRUG RESISTANCE PROTEIN MDTA"/>
    <property type="match status" value="1"/>
</dbReference>
<dbReference type="Gene3D" id="2.40.30.170">
    <property type="match status" value="1"/>
</dbReference>
<keyword evidence="8" id="KW-1185">Reference proteome</keyword>
<name>A0A5K7SCI4_9BACT</name>
<reference evidence="7" key="1">
    <citation type="journal article" date="2020" name="Int. J. Syst. Evol. Microbiol.">
        <title>Aquipluma nitroreducens gen. nov. sp. nov., a novel facultatively anaerobic bacterium isolated from a freshwater lake.</title>
        <authorList>
            <person name="Watanabe M."/>
            <person name="Kojima H."/>
            <person name="Fukui M."/>
        </authorList>
    </citation>
    <scope>NUCLEOTIDE SEQUENCE</scope>
    <source>
        <strain evidence="7">MeG22</strain>
    </source>
</reference>